<dbReference type="AlphaFoldDB" id="A0A023F3Y4"/>
<dbReference type="GO" id="GO:0006166">
    <property type="term" value="P:purine ribonucleoside salvage"/>
    <property type="evidence" value="ECO:0007669"/>
    <property type="project" value="TreeGrafter"/>
</dbReference>
<keyword evidence="9" id="KW-0413">Isomerase</keyword>
<protein>
    <submittedName>
        <fullName evidence="14">Putative phosphoglucomutase/phosphomannomutase</fullName>
    </submittedName>
</protein>
<dbReference type="InterPro" id="IPR005846">
    <property type="entry name" value="A-D-PHexomutase_a/b/a-III"/>
</dbReference>
<dbReference type="SUPFAM" id="SSF53738">
    <property type="entry name" value="Phosphoglucomutase, first 3 domains"/>
    <property type="match status" value="3"/>
</dbReference>
<dbReference type="InterPro" id="IPR005841">
    <property type="entry name" value="Alpha-D-phosphohexomutase_SF"/>
</dbReference>
<evidence type="ECO:0000256" key="9">
    <source>
        <dbReference type="ARBA" id="ARBA00023235"/>
    </source>
</evidence>
<evidence type="ECO:0000313" key="14">
    <source>
        <dbReference type="EMBL" id="JAC15664.1"/>
    </source>
</evidence>
<evidence type="ECO:0000259" key="13">
    <source>
        <dbReference type="Pfam" id="PF02880"/>
    </source>
</evidence>
<dbReference type="InterPro" id="IPR016066">
    <property type="entry name" value="A-D-PHexomutase_CS"/>
</dbReference>
<name>A0A023F3Y4_TRIIF</name>
<dbReference type="InterPro" id="IPR005844">
    <property type="entry name" value="A-D-PHexomutase_a/b/a-I"/>
</dbReference>
<evidence type="ECO:0000259" key="11">
    <source>
        <dbReference type="Pfam" id="PF02878"/>
    </source>
</evidence>
<evidence type="ECO:0000259" key="12">
    <source>
        <dbReference type="Pfam" id="PF02879"/>
    </source>
</evidence>
<evidence type="ECO:0000256" key="7">
    <source>
        <dbReference type="ARBA" id="ARBA00022723"/>
    </source>
</evidence>
<dbReference type="SUPFAM" id="SSF55957">
    <property type="entry name" value="Phosphoglucomutase, C-terminal domain"/>
    <property type="match status" value="1"/>
</dbReference>
<keyword evidence="7" id="KW-0479">Metal-binding</keyword>
<evidence type="ECO:0000256" key="6">
    <source>
        <dbReference type="ARBA" id="ARBA00022553"/>
    </source>
</evidence>
<dbReference type="GO" id="GO:0006006">
    <property type="term" value="P:glucose metabolic process"/>
    <property type="evidence" value="ECO:0007669"/>
    <property type="project" value="UniProtKB-KW"/>
</dbReference>
<dbReference type="PRINTS" id="PR00509">
    <property type="entry name" value="PGMPMM"/>
</dbReference>
<dbReference type="Gene3D" id="3.40.120.10">
    <property type="entry name" value="Alpha-D-Glucose-1,6-Bisphosphate, subunit A, domain 3"/>
    <property type="match status" value="3"/>
</dbReference>
<dbReference type="InterPro" id="IPR016055">
    <property type="entry name" value="A-D-PHexomutase_a/b/a-I/II/III"/>
</dbReference>
<reference evidence="14" key="1">
    <citation type="journal article" date="2014" name="PLoS Negl. Trop. Dis.">
        <title>An updated insight into the Sialotranscriptome of Triatoma infestans: developmental stage and geographic variations.</title>
        <authorList>
            <person name="Schwarz A."/>
            <person name="Medrano-Mercado N."/>
            <person name="Schaub G.A."/>
            <person name="Struchiner C.J."/>
            <person name="Bargues M.D."/>
            <person name="Levy M.Z."/>
            <person name="Ribeiro J.M."/>
        </authorList>
    </citation>
    <scope>NUCLEOTIDE SEQUENCE</scope>
    <source>
        <strain evidence="14">Chile</strain>
        <tissue evidence="14">Salivary glands</tissue>
    </source>
</reference>
<feature type="domain" description="Alpha-D-phosphohexomutase alpha/beta/alpha" evidence="13">
    <location>
        <begin position="334"/>
        <end position="452"/>
    </location>
</feature>
<dbReference type="PROSITE" id="PS00710">
    <property type="entry name" value="PGM_PMM"/>
    <property type="match status" value="1"/>
</dbReference>
<accession>A0A023F3Y4</accession>
<dbReference type="PANTHER" id="PTHR45745:SF1">
    <property type="entry name" value="PHOSPHOGLUCOMUTASE 2B-RELATED"/>
    <property type="match status" value="1"/>
</dbReference>
<evidence type="ECO:0000256" key="8">
    <source>
        <dbReference type="ARBA" id="ARBA00022842"/>
    </source>
</evidence>
<dbReference type="GO" id="GO:0005634">
    <property type="term" value="C:nucleus"/>
    <property type="evidence" value="ECO:0007669"/>
    <property type="project" value="TreeGrafter"/>
</dbReference>
<evidence type="ECO:0000256" key="5">
    <source>
        <dbReference type="ARBA" id="ARBA00022526"/>
    </source>
</evidence>
<dbReference type="GO" id="GO:0008973">
    <property type="term" value="F:phosphopentomutase activity"/>
    <property type="evidence" value="ECO:0007669"/>
    <property type="project" value="TreeGrafter"/>
</dbReference>
<dbReference type="GO" id="GO:0005737">
    <property type="term" value="C:cytoplasm"/>
    <property type="evidence" value="ECO:0007669"/>
    <property type="project" value="UniProtKB-SubCell"/>
</dbReference>
<dbReference type="InterPro" id="IPR005845">
    <property type="entry name" value="A-D-PHexomutase_a/b/a-II"/>
</dbReference>
<evidence type="ECO:0000256" key="4">
    <source>
        <dbReference type="ARBA" id="ARBA00022490"/>
    </source>
</evidence>
<feature type="domain" description="Alpha-D-phosphohexomutase alpha/beta/alpha" evidence="11">
    <location>
        <begin position="53"/>
        <end position="192"/>
    </location>
</feature>
<evidence type="ECO:0000256" key="3">
    <source>
        <dbReference type="ARBA" id="ARBA00010231"/>
    </source>
</evidence>
<dbReference type="GO" id="GO:0000287">
    <property type="term" value="F:magnesium ion binding"/>
    <property type="evidence" value="ECO:0007669"/>
    <property type="project" value="InterPro"/>
</dbReference>
<keyword evidence="6" id="KW-0597">Phosphoprotein</keyword>
<dbReference type="PANTHER" id="PTHR45745">
    <property type="entry name" value="PHOSPHOMANNOMUTASE 45A"/>
    <property type="match status" value="1"/>
</dbReference>
<organism evidence="14">
    <name type="scientific">Triatoma infestans</name>
    <name type="common">Assassin bug</name>
    <dbReference type="NCBI Taxonomy" id="30076"/>
    <lineage>
        <taxon>Eukaryota</taxon>
        <taxon>Metazoa</taxon>
        <taxon>Ecdysozoa</taxon>
        <taxon>Arthropoda</taxon>
        <taxon>Hexapoda</taxon>
        <taxon>Insecta</taxon>
        <taxon>Pterygota</taxon>
        <taxon>Neoptera</taxon>
        <taxon>Paraneoptera</taxon>
        <taxon>Hemiptera</taxon>
        <taxon>Heteroptera</taxon>
        <taxon>Panheteroptera</taxon>
        <taxon>Cimicomorpha</taxon>
        <taxon>Reduviidae</taxon>
        <taxon>Triatominae</taxon>
        <taxon>Triatoma</taxon>
    </lineage>
</organism>
<keyword evidence="10" id="KW-0119">Carbohydrate metabolism</keyword>
<proteinExistence type="evidence at transcript level"/>
<keyword evidence="8" id="KW-0460">Magnesium</keyword>
<evidence type="ECO:0000256" key="1">
    <source>
        <dbReference type="ARBA" id="ARBA00001946"/>
    </source>
</evidence>
<dbReference type="FunFam" id="3.40.120.10:FF:000035">
    <property type="entry name" value="Pgm3p"/>
    <property type="match status" value="1"/>
</dbReference>
<dbReference type="EMBL" id="GBBI01003048">
    <property type="protein sequence ID" value="JAC15664.1"/>
    <property type="molecule type" value="mRNA"/>
</dbReference>
<comment type="cofactor">
    <cofactor evidence="1">
        <name>Mg(2+)</name>
        <dbReference type="ChEBI" id="CHEBI:18420"/>
    </cofactor>
</comment>
<evidence type="ECO:0000256" key="10">
    <source>
        <dbReference type="ARBA" id="ARBA00023277"/>
    </source>
</evidence>
<dbReference type="InterPro" id="IPR036900">
    <property type="entry name" value="A-D-PHexomutase_C_sf"/>
</dbReference>
<dbReference type="CDD" id="cd05799">
    <property type="entry name" value="PGM2"/>
    <property type="match status" value="1"/>
</dbReference>
<feature type="domain" description="Alpha-D-phosphohexomutase alpha/beta/alpha" evidence="12">
    <location>
        <begin position="220"/>
        <end position="325"/>
    </location>
</feature>
<dbReference type="Pfam" id="PF02879">
    <property type="entry name" value="PGM_PMM_II"/>
    <property type="match status" value="1"/>
</dbReference>
<sequence length="609" mass="68335">MAQEQTTIMDDKLSSKINEWITWNKNEKMKSEVDKLLAQNDKTELEKLFLLRMEFGTAGLRGRMGPGYSQMNDLVIIQTAQGLLKYLLTKPVEVLKNGLVIGYDGRHNSKRFAELTAGIFLRAGSPVYIYSKVCPTPFVPFGVTKYQAAVGVMVTASHNPKEDNGYKVYWNNGAQIISPHDKGITKCIEENLKPEEGVWDLSILNDNKKLIDPLEEVMRDYFEIIGKNVVVREKNLNAPFNITYTAMHGVGYPYIVEAFKKAGFKELIAVTEQILPDPEFPTVKFPNPEEGKSALDLAIKTANSNNSVIILANDPDADRLAVAEKTENWKVFTGNEIGALLGWWMIQTYKNKHPNADYSNVYLLSSTVSSKILKTIATAEGFSFEETLTGFKWMGNRAYQLIKEGKEVLFAFEEAIGFMCGHAVLDKDGVSAAIIVAELATYLYNNGLSLTAKLVDIYNKYGHHLCDNSYFICHKPEVIKAIFNRLRNFKEKCNGLSLQSYPECLVNGKYKVISVRDLTTGFDSTKPDNKATLPISSSSQMITFTFDNGFVITLRTSGTEPKLKYYTELCANPEIQDSDTLQNTLKEMVNAIVEEFLEPEKNGLLDRTS</sequence>
<dbReference type="Pfam" id="PF02880">
    <property type="entry name" value="PGM_PMM_III"/>
    <property type="match status" value="1"/>
</dbReference>
<comment type="similarity">
    <text evidence="3">Belongs to the phosphohexose mutase family.</text>
</comment>
<dbReference type="FunFam" id="3.40.120.10:FF:000017">
    <property type="entry name" value="glucose 1,6-bisphosphate synthase"/>
    <property type="match status" value="1"/>
</dbReference>
<keyword evidence="4" id="KW-0963">Cytoplasm</keyword>
<keyword evidence="5" id="KW-0313">Glucose metabolism</keyword>
<dbReference type="Pfam" id="PF02878">
    <property type="entry name" value="PGM_PMM_I"/>
    <property type="match status" value="1"/>
</dbReference>
<evidence type="ECO:0000256" key="2">
    <source>
        <dbReference type="ARBA" id="ARBA00004496"/>
    </source>
</evidence>
<comment type="subcellular location">
    <subcellularLocation>
        <location evidence="2">Cytoplasm</location>
    </subcellularLocation>
</comment>